<evidence type="ECO:0000313" key="7">
    <source>
        <dbReference type="EMBL" id="GFG37824.1"/>
    </source>
</evidence>
<dbReference type="SMART" id="SM00020">
    <property type="entry name" value="Tryp_SPc"/>
    <property type="match status" value="1"/>
</dbReference>
<dbReference type="OrthoDB" id="10059102at2759"/>
<dbReference type="InterPro" id="IPR001314">
    <property type="entry name" value="Peptidase_S1A"/>
</dbReference>
<name>A0A6L2PZZ0_COPFO</name>
<dbReference type="Gene3D" id="2.40.10.10">
    <property type="entry name" value="Trypsin-like serine proteases"/>
    <property type="match status" value="1"/>
</dbReference>
<dbReference type="PROSITE" id="PS50240">
    <property type="entry name" value="TRYPSIN_DOM"/>
    <property type="match status" value="1"/>
</dbReference>
<dbReference type="PANTHER" id="PTHR24276:SF91">
    <property type="entry name" value="AT26814P-RELATED"/>
    <property type="match status" value="1"/>
</dbReference>
<accession>A0A6L2PZZ0</accession>
<evidence type="ECO:0000256" key="4">
    <source>
        <dbReference type="ARBA" id="ARBA00022825"/>
    </source>
</evidence>
<proteinExistence type="inferred from homology"/>
<dbReference type="InterPro" id="IPR018114">
    <property type="entry name" value="TRYPSIN_HIS"/>
</dbReference>
<dbReference type="EMBL" id="BLKM01000725">
    <property type="protein sequence ID" value="GFG37824.1"/>
    <property type="molecule type" value="Genomic_DNA"/>
</dbReference>
<keyword evidence="5" id="KW-1015">Disulfide bond</keyword>
<keyword evidence="4" id="KW-0720">Serine protease</keyword>
<evidence type="ECO:0000256" key="3">
    <source>
        <dbReference type="ARBA" id="ARBA00022801"/>
    </source>
</evidence>
<reference evidence="8" key="1">
    <citation type="submission" date="2020-01" db="EMBL/GenBank/DDBJ databases">
        <title>Draft genome sequence of the Termite Coptotermes fromosanus.</title>
        <authorList>
            <person name="Itakura S."/>
            <person name="Yosikawa Y."/>
            <person name="Umezawa K."/>
        </authorList>
    </citation>
    <scope>NUCLEOTIDE SEQUENCE [LARGE SCALE GENOMIC DNA]</scope>
</reference>
<dbReference type="GO" id="GO:0004252">
    <property type="term" value="F:serine-type endopeptidase activity"/>
    <property type="evidence" value="ECO:0007669"/>
    <property type="project" value="InterPro"/>
</dbReference>
<dbReference type="GO" id="GO:0006508">
    <property type="term" value="P:proteolysis"/>
    <property type="evidence" value="ECO:0007669"/>
    <property type="project" value="UniProtKB-KW"/>
</dbReference>
<dbReference type="PRINTS" id="PR00722">
    <property type="entry name" value="CHYMOTRYPSIN"/>
</dbReference>
<dbReference type="SUPFAM" id="SSF50494">
    <property type="entry name" value="Trypsin-like serine proteases"/>
    <property type="match status" value="1"/>
</dbReference>
<evidence type="ECO:0000259" key="6">
    <source>
        <dbReference type="PROSITE" id="PS50240"/>
    </source>
</evidence>
<organism evidence="7 8">
    <name type="scientific">Coptotermes formosanus</name>
    <name type="common">Formosan subterranean termite</name>
    <dbReference type="NCBI Taxonomy" id="36987"/>
    <lineage>
        <taxon>Eukaryota</taxon>
        <taxon>Metazoa</taxon>
        <taxon>Ecdysozoa</taxon>
        <taxon>Arthropoda</taxon>
        <taxon>Hexapoda</taxon>
        <taxon>Insecta</taxon>
        <taxon>Pterygota</taxon>
        <taxon>Neoptera</taxon>
        <taxon>Polyneoptera</taxon>
        <taxon>Dictyoptera</taxon>
        <taxon>Blattodea</taxon>
        <taxon>Blattoidea</taxon>
        <taxon>Termitoidae</taxon>
        <taxon>Rhinotermitidae</taxon>
        <taxon>Coptotermes</taxon>
    </lineage>
</organism>
<evidence type="ECO:0000256" key="2">
    <source>
        <dbReference type="ARBA" id="ARBA00022670"/>
    </source>
</evidence>
<dbReference type="PANTHER" id="PTHR24276">
    <property type="entry name" value="POLYSERASE-RELATED"/>
    <property type="match status" value="1"/>
</dbReference>
<dbReference type="InterPro" id="IPR001254">
    <property type="entry name" value="Trypsin_dom"/>
</dbReference>
<gene>
    <name evidence="7" type="ORF">Cfor_11639</name>
</gene>
<comment type="caution">
    <text evidence="7">The sequence shown here is derived from an EMBL/GenBank/DDBJ whole genome shotgun (WGS) entry which is preliminary data.</text>
</comment>
<protein>
    <recommendedName>
        <fullName evidence="6">Peptidase S1 domain-containing protein</fullName>
    </recommendedName>
</protein>
<dbReference type="Proteomes" id="UP000502823">
    <property type="component" value="Unassembled WGS sequence"/>
</dbReference>
<evidence type="ECO:0000256" key="5">
    <source>
        <dbReference type="ARBA" id="ARBA00023157"/>
    </source>
</evidence>
<comment type="similarity">
    <text evidence="1">Belongs to the peptidase S1 family.</text>
</comment>
<keyword evidence="8" id="KW-1185">Reference proteome</keyword>
<keyword evidence="2" id="KW-0645">Protease</keyword>
<keyword evidence="3" id="KW-0378">Hydrolase</keyword>
<dbReference type="CDD" id="cd00190">
    <property type="entry name" value="Tryp_SPc"/>
    <property type="match status" value="1"/>
</dbReference>
<dbReference type="AlphaFoldDB" id="A0A6L2PZZ0"/>
<dbReference type="InterPro" id="IPR050430">
    <property type="entry name" value="Peptidase_S1"/>
</dbReference>
<sequence length="308" mass="32712">MIISLRYRISQSNKGKQINTDYRLSVKWKNRYDLSGYKTLSDWSNKTLFAQYRNSMFRFLLLASLVACSTGANLPLRRPRLDGRIIGGSAVGIEDFPYQVSIEYAGSHMCGGAIIGPVWVVTAAHCVDGVSASNLRVRAGSIIWGTGGTLHLVSQIIVNPHYDYYTFDYDVALIAVSVPFFYGISVQPIPLAVQKPGPGVTGVVSGWRNSSTGSSPRLQAISVIIASDSLCNAAYAQHGVITANTICASANGGGTGACQGNSGSPLAVGGELAGLVSWGIGCAGFNYLDVFSNIARVRSFIISNTGII</sequence>
<dbReference type="PROSITE" id="PS00134">
    <property type="entry name" value="TRYPSIN_HIS"/>
    <property type="match status" value="1"/>
</dbReference>
<evidence type="ECO:0000313" key="8">
    <source>
        <dbReference type="Proteomes" id="UP000502823"/>
    </source>
</evidence>
<dbReference type="InterPro" id="IPR009003">
    <property type="entry name" value="Peptidase_S1_PA"/>
</dbReference>
<dbReference type="Pfam" id="PF00089">
    <property type="entry name" value="Trypsin"/>
    <property type="match status" value="1"/>
</dbReference>
<dbReference type="FunFam" id="2.40.10.10:FF:000073">
    <property type="entry name" value="Trypsin alpha"/>
    <property type="match status" value="1"/>
</dbReference>
<dbReference type="InParanoid" id="A0A6L2PZZ0"/>
<dbReference type="FunCoup" id="A0A6L2PZZ0">
    <property type="interactions" value="53"/>
</dbReference>
<dbReference type="InterPro" id="IPR043504">
    <property type="entry name" value="Peptidase_S1_PA_chymotrypsin"/>
</dbReference>
<feature type="domain" description="Peptidase S1" evidence="6">
    <location>
        <begin position="85"/>
        <end position="306"/>
    </location>
</feature>
<evidence type="ECO:0000256" key="1">
    <source>
        <dbReference type="ARBA" id="ARBA00007664"/>
    </source>
</evidence>